<reference evidence="2" key="1">
    <citation type="journal article" date="2012" name="Science">
        <title>The Paleozoic origin of enzymatic lignin decomposition reconstructed from 31 fungal genomes.</title>
        <authorList>
            <person name="Floudas D."/>
            <person name="Binder M."/>
            <person name="Riley R."/>
            <person name="Barry K."/>
            <person name="Blanchette R.A."/>
            <person name="Henrissat B."/>
            <person name="Martinez A.T."/>
            <person name="Otillar R."/>
            <person name="Spatafora J.W."/>
            <person name="Yadav J.S."/>
            <person name="Aerts A."/>
            <person name="Benoit I."/>
            <person name="Boyd A."/>
            <person name="Carlson A."/>
            <person name="Copeland A."/>
            <person name="Coutinho P.M."/>
            <person name="de Vries R.P."/>
            <person name="Ferreira P."/>
            <person name="Findley K."/>
            <person name="Foster B."/>
            <person name="Gaskell J."/>
            <person name="Glotzer D."/>
            <person name="Gorecki P."/>
            <person name="Heitman J."/>
            <person name="Hesse C."/>
            <person name="Hori C."/>
            <person name="Igarashi K."/>
            <person name="Jurgens J.A."/>
            <person name="Kallen N."/>
            <person name="Kersten P."/>
            <person name="Kohler A."/>
            <person name="Kuees U."/>
            <person name="Kumar T.K.A."/>
            <person name="Kuo A."/>
            <person name="LaButti K."/>
            <person name="Larrondo L.F."/>
            <person name="Lindquist E."/>
            <person name="Ling A."/>
            <person name="Lombard V."/>
            <person name="Lucas S."/>
            <person name="Lundell T."/>
            <person name="Martin R."/>
            <person name="McLaughlin D.J."/>
            <person name="Morgenstern I."/>
            <person name="Morin E."/>
            <person name="Murat C."/>
            <person name="Nagy L.G."/>
            <person name="Nolan M."/>
            <person name="Ohm R.A."/>
            <person name="Patyshakuliyeva A."/>
            <person name="Rokas A."/>
            <person name="Ruiz-Duenas F.J."/>
            <person name="Sabat G."/>
            <person name="Salamov A."/>
            <person name="Samejima M."/>
            <person name="Schmutz J."/>
            <person name="Slot J.C."/>
            <person name="St John F."/>
            <person name="Stenlid J."/>
            <person name="Sun H."/>
            <person name="Sun S."/>
            <person name="Syed K."/>
            <person name="Tsang A."/>
            <person name="Wiebenga A."/>
            <person name="Young D."/>
            <person name="Pisabarro A."/>
            <person name="Eastwood D.C."/>
            <person name="Martin F."/>
            <person name="Cullen D."/>
            <person name="Grigoriev I.V."/>
            <person name="Hibbett D.S."/>
        </authorList>
    </citation>
    <scope>NUCLEOTIDE SEQUENCE [LARGE SCALE GENOMIC DNA]</scope>
    <source>
        <strain evidence="2">RWD-64-598 SS2</strain>
    </source>
</reference>
<dbReference type="OrthoDB" id="2770090at2759"/>
<dbReference type="GeneID" id="19207830"/>
<proteinExistence type="predicted"/>
<comment type="caution">
    <text evidence="1">The sequence shown here is derived from an EMBL/GenBank/DDBJ whole genome shotgun (WGS) entry which is preliminary data.</text>
</comment>
<keyword evidence="2" id="KW-1185">Reference proteome</keyword>
<dbReference type="OMA" id="HEYRRVS"/>
<evidence type="ECO:0000313" key="2">
    <source>
        <dbReference type="Proteomes" id="UP000053558"/>
    </source>
</evidence>
<evidence type="ECO:0000313" key="1">
    <source>
        <dbReference type="EMBL" id="EIW80505.1"/>
    </source>
</evidence>
<organism evidence="1 2">
    <name type="scientific">Coniophora puteana (strain RWD-64-598)</name>
    <name type="common">Brown rot fungus</name>
    <dbReference type="NCBI Taxonomy" id="741705"/>
    <lineage>
        <taxon>Eukaryota</taxon>
        <taxon>Fungi</taxon>
        <taxon>Dikarya</taxon>
        <taxon>Basidiomycota</taxon>
        <taxon>Agaricomycotina</taxon>
        <taxon>Agaricomycetes</taxon>
        <taxon>Agaricomycetidae</taxon>
        <taxon>Boletales</taxon>
        <taxon>Coniophorineae</taxon>
        <taxon>Coniophoraceae</taxon>
        <taxon>Coniophora</taxon>
    </lineage>
</organism>
<gene>
    <name evidence="1" type="ORF">CONPUDRAFT_56852</name>
</gene>
<dbReference type="KEGG" id="cput:CONPUDRAFT_56852"/>
<dbReference type="EMBL" id="JH711579">
    <property type="protein sequence ID" value="EIW80505.1"/>
    <property type="molecule type" value="Genomic_DNA"/>
</dbReference>
<sequence length="193" mass="22399">MSETALPPSFRSLYRLALRSISASVRHQPSATRSLRTIWRPTFEAAASVSHRLQDPDTSPEEHQKLEKWHAAWQSRMDNTLSLLCDSATSKGVAKKAIQNLSFLHRSHRTWVRERYYGQKNTWKPNLGPGEYHPPTLPSREGRSRFYKNLERKQNDRVYDEDAWNPLSELVQMAEGSDGVSLGRIRLKRWNRS</sequence>
<dbReference type="RefSeq" id="XP_007768998.1">
    <property type="nucleotide sequence ID" value="XM_007770808.1"/>
</dbReference>
<name>A0A5M3MP35_CONPW</name>
<dbReference type="AlphaFoldDB" id="A0A5M3MP35"/>
<accession>A0A5M3MP35</accession>
<dbReference type="Proteomes" id="UP000053558">
    <property type="component" value="Unassembled WGS sequence"/>
</dbReference>
<protein>
    <submittedName>
        <fullName evidence="1">Uncharacterized protein</fullName>
    </submittedName>
</protein>